<gene>
    <name evidence="1" type="ORF">PTTW11_09888</name>
</gene>
<sequence length="69" mass="8268">MATFEEVNRPSTPYVHEEEFYKLAGQINQLLRHLNKADIDWIEDAIRSWEEPTLLISEEEKQEIYDELC</sequence>
<reference evidence="1" key="1">
    <citation type="submission" date="2021-02" db="EMBL/GenBank/DDBJ databases">
        <authorList>
            <person name="Syme A R."/>
            <person name="Syme A R."/>
            <person name="Moolhuijzen P."/>
        </authorList>
    </citation>
    <scope>NUCLEOTIDE SEQUENCE</scope>
    <source>
        <strain evidence="1">W1-1</strain>
    </source>
</reference>
<dbReference type="Proteomes" id="UP000472372">
    <property type="component" value="Chromosome 10"/>
</dbReference>
<proteinExistence type="predicted"/>
<dbReference type="EMBL" id="HG992986">
    <property type="protein sequence ID" value="CAE7209253.1"/>
    <property type="molecule type" value="Genomic_DNA"/>
</dbReference>
<organism evidence="1 2">
    <name type="scientific">Pyrenophora teres f. teres</name>
    <dbReference type="NCBI Taxonomy" id="97479"/>
    <lineage>
        <taxon>Eukaryota</taxon>
        <taxon>Fungi</taxon>
        <taxon>Dikarya</taxon>
        <taxon>Ascomycota</taxon>
        <taxon>Pezizomycotina</taxon>
        <taxon>Dothideomycetes</taxon>
        <taxon>Pleosporomycetidae</taxon>
        <taxon>Pleosporales</taxon>
        <taxon>Pleosporineae</taxon>
        <taxon>Pleosporaceae</taxon>
        <taxon>Pyrenophora</taxon>
    </lineage>
</organism>
<name>A0A6S6WIH1_9PLEO</name>
<protein>
    <submittedName>
        <fullName evidence="1">Uncharacterized protein</fullName>
    </submittedName>
</protein>
<evidence type="ECO:0000313" key="1">
    <source>
        <dbReference type="EMBL" id="CAE7209253.1"/>
    </source>
</evidence>
<accession>A0A6S6WIH1</accession>
<evidence type="ECO:0000313" key="2">
    <source>
        <dbReference type="Proteomes" id="UP000472372"/>
    </source>
</evidence>
<dbReference type="AlphaFoldDB" id="A0A6S6WIH1"/>